<accession>A0A8J7J3R9</accession>
<dbReference type="Gene3D" id="3.40.50.2000">
    <property type="entry name" value="Glycogen Phosphorylase B"/>
    <property type="match status" value="2"/>
</dbReference>
<feature type="domain" description="Glycosyl transferase family 1" evidence="1">
    <location>
        <begin position="214"/>
        <end position="365"/>
    </location>
</feature>
<evidence type="ECO:0000313" key="3">
    <source>
        <dbReference type="Proteomes" id="UP000610931"/>
    </source>
</evidence>
<dbReference type="CDD" id="cd03801">
    <property type="entry name" value="GT4_PimA-like"/>
    <property type="match status" value="1"/>
</dbReference>
<evidence type="ECO:0000313" key="2">
    <source>
        <dbReference type="EMBL" id="MBJ6367913.1"/>
    </source>
</evidence>
<evidence type="ECO:0000259" key="1">
    <source>
        <dbReference type="Pfam" id="PF00534"/>
    </source>
</evidence>
<comment type="caution">
    <text evidence="2">The sequence shown here is derived from an EMBL/GenBank/DDBJ whole genome shotgun (WGS) entry which is preliminary data.</text>
</comment>
<keyword evidence="3" id="KW-1185">Reference proteome</keyword>
<dbReference type="PANTHER" id="PTHR45947">
    <property type="entry name" value="SULFOQUINOVOSYL TRANSFERASE SQD2"/>
    <property type="match status" value="1"/>
</dbReference>
<dbReference type="Proteomes" id="UP000610931">
    <property type="component" value="Unassembled WGS sequence"/>
</dbReference>
<dbReference type="AlphaFoldDB" id="A0A8J7J3R9"/>
<organism evidence="2 3">
    <name type="scientific">Snuella sedimenti</name>
    <dbReference type="NCBI Taxonomy" id="2798802"/>
    <lineage>
        <taxon>Bacteria</taxon>
        <taxon>Pseudomonadati</taxon>
        <taxon>Bacteroidota</taxon>
        <taxon>Flavobacteriia</taxon>
        <taxon>Flavobacteriales</taxon>
        <taxon>Flavobacteriaceae</taxon>
        <taxon>Snuella</taxon>
    </lineage>
</organism>
<sequence>MKIGLVLSKTPAYSETFFISKIKGLQASGIEVVLFVQYKAEDFVLCPVWVAPKVFKRNLLRQLFSFFLVLCKVLNHYKRFRYFLLLEKRAGRSLKQGLKNAYSNAHILEADLDWLHFGFATMALQSEHVAKAIGANMAVSFRGFDLDVYPLKYPGCYDLLWKQVDKVHSISIYLLQKAYAFGLQNSVPYQVITPAVDLSLFKERQLATSRVVHLVTVARLHWIKGLEATLEALVLLKAQGFEFKYTIIGSGPEYEALMFAIYQLGLTAHVDLVGKLSHKATLELLSKADIYIQYSYSEGFCNAVLEAQVMGLLCVVSDGGGLPENVIDGKTGWVVPRGNPRLLFECITTILKASEDERSEIRCRAKSRVLKEFNMQSQHVAFKNFYETSIS</sequence>
<dbReference type="EMBL" id="JAELVQ010000007">
    <property type="protein sequence ID" value="MBJ6367913.1"/>
    <property type="molecule type" value="Genomic_DNA"/>
</dbReference>
<dbReference type="Pfam" id="PF00534">
    <property type="entry name" value="Glycos_transf_1"/>
    <property type="match status" value="1"/>
</dbReference>
<reference evidence="2" key="1">
    <citation type="submission" date="2020-12" db="EMBL/GenBank/DDBJ databases">
        <title>Snuella sp. nov., isolated from sediment in Incheon.</title>
        <authorList>
            <person name="Kim W."/>
        </authorList>
    </citation>
    <scope>NUCLEOTIDE SEQUENCE</scope>
    <source>
        <strain evidence="2">CAU 1569</strain>
    </source>
</reference>
<dbReference type="InterPro" id="IPR050194">
    <property type="entry name" value="Glycosyltransferase_grp1"/>
</dbReference>
<dbReference type="InterPro" id="IPR001296">
    <property type="entry name" value="Glyco_trans_1"/>
</dbReference>
<proteinExistence type="predicted"/>
<dbReference type="SUPFAM" id="SSF53756">
    <property type="entry name" value="UDP-Glycosyltransferase/glycogen phosphorylase"/>
    <property type="match status" value="1"/>
</dbReference>
<dbReference type="PANTHER" id="PTHR45947:SF14">
    <property type="entry name" value="SLL1723 PROTEIN"/>
    <property type="match status" value="1"/>
</dbReference>
<gene>
    <name evidence="2" type="ORF">JF259_07415</name>
</gene>
<dbReference type="GO" id="GO:0016757">
    <property type="term" value="F:glycosyltransferase activity"/>
    <property type="evidence" value="ECO:0007669"/>
    <property type="project" value="InterPro"/>
</dbReference>
<name>A0A8J7J3R9_9FLAO</name>
<dbReference type="RefSeq" id="WP_199114676.1">
    <property type="nucleotide sequence ID" value="NZ_JAELVQ010000007.1"/>
</dbReference>
<protein>
    <submittedName>
        <fullName evidence="2">Glycosyltransferase family 4 protein</fullName>
    </submittedName>
</protein>